<evidence type="ECO:0000256" key="3">
    <source>
        <dbReference type="ARBA" id="ARBA00022781"/>
    </source>
</evidence>
<evidence type="ECO:0000313" key="6">
    <source>
        <dbReference type="EMBL" id="KAH0460580.1"/>
    </source>
</evidence>
<evidence type="ECO:0000256" key="5">
    <source>
        <dbReference type="RuleBase" id="RU364010"/>
    </source>
</evidence>
<dbReference type="Pfam" id="PF03223">
    <property type="entry name" value="V-ATPase_C"/>
    <property type="match status" value="1"/>
</dbReference>
<dbReference type="Gene3D" id="3.30.70.100">
    <property type="match status" value="1"/>
</dbReference>
<comment type="similarity">
    <text evidence="1 5">Belongs to the V-ATPase C subunit family.</text>
</comment>
<evidence type="ECO:0000313" key="7">
    <source>
        <dbReference type="Proteomes" id="UP000775213"/>
    </source>
</evidence>
<dbReference type="InterPro" id="IPR004907">
    <property type="entry name" value="ATPase_V1-cplx_csu"/>
</dbReference>
<keyword evidence="3 5" id="KW-0375">Hydrogen ion transport</keyword>
<organism evidence="6 7">
    <name type="scientific">Dendrobium chrysotoxum</name>
    <name type="common">Orchid</name>
    <dbReference type="NCBI Taxonomy" id="161865"/>
    <lineage>
        <taxon>Eukaryota</taxon>
        <taxon>Viridiplantae</taxon>
        <taxon>Streptophyta</taxon>
        <taxon>Embryophyta</taxon>
        <taxon>Tracheophyta</taxon>
        <taxon>Spermatophyta</taxon>
        <taxon>Magnoliopsida</taxon>
        <taxon>Liliopsida</taxon>
        <taxon>Asparagales</taxon>
        <taxon>Orchidaceae</taxon>
        <taxon>Epidendroideae</taxon>
        <taxon>Malaxideae</taxon>
        <taxon>Dendrobiinae</taxon>
        <taxon>Dendrobium</taxon>
    </lineage>
</organism>
<dbReference type="GO" id="GO:0000221">
    <property type="term" value="C:vacuolar proton-transporting V-type ATPase, V1 domain"/>
    <property type="evidence" value="ECO:0007669"/>
    <property type="project" value="TreeGrafter"/>
</dbReference>
<keyword evidence="2 5" id="KW-0813">Transport</keyword>
<evidence type="ECO:0000256" key="1">
    <source>
        <dbReference type="ARBA" id="ARBA00006138"/>
    </source>
</evidence>
<evidence type="ECO:0000256" key="2">
    <source>
        <dbReference type="ARBA" id="ARBA00022448"/>
    </source>
</evidence>
<gene>
    <name evidence="6" type="ORF">IEQ34_011243</name>
</gene>
<dbReference type="AlphaFoldDB" id="A0AAV7GZA2"/>
<keyword evidence="7" id="KW-1185">Reference proteome</keyword>
<dbReference type="InterPro" id="IPR036132">
    <property type="entry name" value="Vac_ATP_synth_c_sf"/>
</dbReference>
<dbReference type="SUPFAM" id="SSF118203">
    <property type="entry name" value="Vacuolar ATP synthase subunit C"/>
    <property type="match status" value="1"/>
</dbReference>
<comment type="subunit">
    <text evidence="5">V-ATPase is a heteromultimeric enzyme composed of a peripheral catalytic V1 complex (components A to H) attached to an integral membrane V0 proton pore complex.</text>
</comment>
<dbReference type="GO" id="GO:0046961">
    <property type="term" value="F:proton-transporting ATPase activity, rotational mechanism"/>
    <property type="evidence" value="ECO:0007669"/>
    <property type="project" value="InterPro"/>
</dbReference>
<protein>
    <recommendedName>
        <fullName evidence="5">V-type proton ATPase subunit C</fullName>
    </recommendedName>
</protein>
<proteinExistence type="inferred from homology"/>
<evidence type="ECO:0000256" key="4">
    <source>
        <dbReference type="ARBA" id="ARBA00023065"/>
    </source>
</evidence>
<dbReference type="Proteomes" id="UP000775213">
    <property type="component" value="Unassembled WGS sequence"/>
</dbReference>
<accession>A0AAV7GZA2</accession>
<comment type="caution">
    <text evidence="6">The sequence shown here is derived from an EMBL/GenBank/DDBJ whole genome shotgun (WGS) entry which is preliminary data.</text>
</comment>
<sequence>MRQRARAGNFGAQGGLTTATRVVQEVGIATAGRGKLAGWVAPCWGCAWGRRRHRVAWRLHERGGGVACFAFKWEDSLFLMVQPAGSSPDRGWFGGFKGGNGEVSFGMMKRMVPRSSKKLYEDNEYALYTVTLFGRVADNFKTSARERGFQARISLL</sequence>
<name>A0AAV7GZA2_DENCH</name>
<dbReference type="PANTHER" id="PTHR10137:SF0">
    <property type="entry name" value="V-TYPE PROTON ATPASE SUBUNIT C"/>
    <property type="match status" value="1"/>
</dbReference>
<comment type="function">
    <text evidence="5">Subunit of the V1 complex of vacuolar(H+)-ATPase (V-ATPase), a multisubunit enzyme composed of a peripheral complex (V1) that hydrolyzes ATP and a membrane integral complex (V0) that translocates protons. V-ATPase is responsible for acidifying and maintaining the pH of intracellular compartments and in some cell types, is targeted to the plasma membrane, where it is responsible for acidifying the extracellular environment. Subunit C is necessary for the assembly of the catalytic sector of the enzyme and is likely to have a specific function in its catalytic activity.</text>
</comment>
<dbReference type="PANTHER" id="PTHR10137">
    <property type="entry name" value="V-TYPE PROTON ATPASE SUBUNIT C"/>
    <property type="match status" value="1"/>
</dbReference>
<reference evidence="6 7" key="1">
    <citation type="journal article" date="2021" name="Hortic Res">
        <title>Chromosome-scale assembly of the Dendrobium chrysotoxum genome enhances the understanding of orchid evolution.</title>
        <authorList>
            <person name="Zhang Y."/>
            <person name="Zhang G.Q."/>
            <person name="Zhang D."/>
            <person name="Liu X.D."/>
            <person name="Xu X.Y."/>
            <person name="Sun W.H."/>
            <person name="Yu X."/>
            <person name="Zhu X."/>
            <person name="Wang Z.W."/>
            <person name="Zhao X."/>
            <person name="Zhong W.Y."/>
            <person name="Chen H."/>
            <person name="Yin W.L."/>
            <person name="Huang T."/>
            <person name="Niu S.C."/>
            <person name="Liu Z.J."/>
        </authorList>
    </citation>
    <scope>NUCLEOTIDE SEQUENCE [LARGE SCALE GENOMIC DNA]</scope>
    <source>
        <strain evidence="6">Lindl</strain>
    </source>
</reference>
<keyword evidence="4 5" id="KW-0406">Ion transport</keyword>
<dbReference type="EMBL" id="JAGFBR010000010">
    <property type="protein sequence ID" value="KAH0460580.1"/>
    <property type="molecule type" value="Genomic_DNA"/>
</dbReference>